<evidence type="ECO:0000313" key="3">
    <source>
        <dbReference type="EMBL" id="BCJ33199.1"/>
    </source>
</evidence>
<keyword evidence="4" id="KW-1185">Reference proteome</keyword>
<dbReference type="AlphaFoldDB" id="A0A7R7HVS2"/>
<feature type="transmembrane region" description="Helical" evidence="2">
    <location>
        <begin position="42"/>
        <end position="66"/>
    </location>
</feature>
<evidence type="ECO:0000256" key="1">
    <source>
        <dbReference type="SAM" id="MobiDB-lite"/>
    </source>
</evidence>
<dbReference type="InterPro" id="IPR047789">
    <property type="entry name" value="CU044_5270-like"/>
</dbReference>
<dbReference type="RefSeq" id="WP_203960131.1">
    <property type="nucleotide sequence ID" value="NZ_AP023355.1"/>
</dbReference>
<keyword evidence="2" id="KW-1133">Transmembrane helix</keyword>
<feature type="region of interest" description="Disordered" evidence="1">
    <location>
        <begin position="1"/>
        <end position="24"/>
    </location>
</feature>
<organism evidence="3 4">
    <name type="scientific">Actinocatenispora thailandica</name>
    <dbReference type="NCBI Taxonomy" id="227318"/>
    <lineage>
        <taxon>Bacteria</taxon>
        <taxon>Bacillati</taxon>
        <taxon>Actinomycetota</taxon>
        <taxon>Actinomycetes</taxon>
        <taxon>Micromonosporales</taxon>
        <taxon>Micromonosporaceae</taxon>
        <taxon>Actinocatenispora</taxon>
    </lineage>
</organism>
<reference evidence="3 4" key="1">
    <citation type="submission" date="2020-08" db="EMBL/GenBank/DDBJ databases">
        <title>Whole genome shotgun sequence of Actinocatenispora thailandica NBRC 105041.</title>
        <authorList>
            <person name="Komaki H."/>
            <person name="Tamura T."/>
        </authorList>
    </citation>
    <scope>NUCLEOTIDE SEQUENCE [LARGE SCALE GENOMIC DNA]</scope>
    <source>
        <strain evidence="3 4">NBRC 105041</strain>
    </source>
</reference>
<gene>
    <name evidence="3" type="ORF">Athai_07020</name>
</gene>
<evidence type="ECO:0008006" key="5">
    <source>
        <dbReference type="Google" id="ProtNLM"/>
    </source>
</evidence>
<proteinExistence type="predicted"/>
<keyword evidence="2" id="KW-0812">Transmembrane</keyword>
<accession>A0A7R7HVS2</accession>
<protein>
    <recommendedName>
        <fullName evidence="5">CU044_5270 family protein</fullName>
    </recommendedName>
</protein>
<feature type="region of interest" description="Disordered" evidence="1">
    <location>
        <begin position="73"/>
        <end position="92"/>
    </location>
</feature>
<dbReference type="NCBIfam" id="NF038083">
    <property type="entry name" value="CU044_5270_fam"/>
    <property type="match status" value="1"/>
</dbReference>
<name>A0A7R7HVS2_9ACTN</name>
<dbReference type="EMBL" id="AP023355">
    <property type="protein sequence ID" value="BCJ33199.1"/>
    <property type="molecule type" value="Genomic_DNA"/>
</dbReference>
<evidence type="ECO:0000256" key="2">
    <source>
        <dbReference type="SAM" id="Phobius"/>
    </source>
</evidence>
<evidence type="ECO:0000313" key="4">
    <source>
        <dbReference type="Proteomes" id="UP000611640"/>
    </source>
</evidence>
<dbReference type="KEGG" id="atl:Athai_07020"/>
<dbReference type="Proteomes" id="UP000611640">
    <property type="component" value="Chromosome"/>
</dbReference>
<sequence>MSDPRLQELFDAPHTADEPPMPAGFAQGALARGRRRVRHRRAVRAVATGGVAAVAALAVGGVVALGGGAPGGPDRPPAAAGTGSPAKASRPTTATALLHQASLASYDRQVTVRPDQYIYVSTLGKHREPTAEADNPDLHGDAESDLRGVETQVRTVRMKTWTSANGRRGWGWNDSPKAPRDGSKYRTAAVPHPTLDEPTYEYLKTLPTDPDALLRRVRAAAQATADQKPGQQKLVDYLTFEDIEQLLRVQVLPSRLAGALYTDLGRIEGVTLVPDIADAAGRHGVGVAMSDPLSHIRTTIILNKKSYEYLGDRRDDRDGRFLDWTAVLDTRVVNSVD</sequence>
<feature type="region of interest" description="Disordered" evidence="1">
    <location>
        <begin position="168"/>
        <end position="191"/>
    </location>
</feature>
<keyword evidence="2" id="KW-0472">Membrane</keyword>